<organism evidence="1">
    <name type="scientific">uncultured Propionibacteriaceae bacterium</name>
    <dbReference type="NCBI Taxonomy" id="257457"/>
    <lineage>
        <taxon>Bacteria</taxon>
        <taxon>Bacillati</taxon>
        <taxon>Actinomycetota</taxon>
        <taxon>Actinomycetes</taxon>
        <taxon>Propionibacteriales</taxon>
        <taxon>Propionibacteriaceae</taxon>
        <taxon>environmental samples</taxon>
    </lineage>
</organism>
<reference evidence="1" key="1">
    <citation type="submission" date="2020-02" db="EMBL/GenBank/DDBJ databases">
        <authorList>
            <person name="Meier V. D."/>
        </authorList>
    </citation>
    <scope>NUCLEOTIDE SEQUENCE</scope>
    <source>
        <strain evidence="1">AVDCRST_MAG75</strain>
    </source>
</reference>
<dbReference type="EMBL" id="CADCUO010000118">
    <property type="protein sequence ID" value="CAA9397105.1"/>
    <property type="molecule type" value="Genomic_DNA"/>
</dbReference>
<dbReference type="AlphaFoldDB" id="A0A6J4NSJ3"/>
<evidence type="ECO:0000313" key="1">
    <source>
        <dbReference type="EMBL" id="CAA9397105.1"/>
    </source>
</evidence>
<sequence>MLTMSIEAGTVIRRLPTSAPSVPVSPDTGAAVPLAAAAALSDLFRSSSQKMDSVKYLS</sequence>
<protein>
    <submittedName>
        <fullName evidence="1">Uncharacterized protein</fullName>
    </submittedName>
</protein>
<accession>A0A6J4NSJ3</accession>
<name>A0A6J4NSJ3_9ACTN</name>
<proteinExistence type="predicted"/>
<gene>
    <name evidence="1" type="ORF">AVDCRST_MAG75-1904</name>
</gene>